<dbReference type="InterPro" id="IPR040703">
    <property type="entry name" value="LCIB/C_CA"/>
</dbReference>
<dbReference type="eggNOG" id="ENOG502S48Q">
    <property type="taxonomic scope" value="Eukaryota"/>
</dbReference>
<dbReference type="EMBL" id="AGNL01012004">
    <property type="protein sequence ID" value="EJK68120.1"/>
    <property type="molecule type" value="Genomic_DNA"/>
</dbReference>
<dbReference type="PANTHER" id="PTHR38016:SF1">
    <property type="entry name" value="LIMITING CO2-INDUCIBLE PROTEIN B_C BETA CARBONYIC ANHYDRASE DOMAIN-CONTAINING PROTEIN"/>
    <property type="match status" value="1"/>
</dbReference>
<evidence type="ECO:0000313" key="2">
    <source>
        <dbReference type="EMBL" id="EJK68120.1"/>
    </source>
</evidence>
<keyword evidence="3" id="KW-1185">Reference proteome</keyword>
<organism evidence="2 3">
    <name type="scientific">Thalassiosira oceanica</name>
    <name type="common">Marine diatom</name>
    <dbReference type="NCBI Taxonomy" id="159749"/>
    <lineage>
        <taxon>Eukaryota</taxon>
        <taxon>Sar</taxon>
        <taxon>Stramenopiles</taxon>
        <taxon>Ochrophyta</taxon>
        <taxon>Bacillariophyta</taxon>
        <taxon>Coscinodiscophyceae</taxon>
        <taxon>Thalassiosirophycidae</taxon>
        <taxon>Thalassiosirales</taxon>
        <taxon>Thalassiosiraceae</taxon>
        <taxon>Thalassiosira</taxon>
    </lineage>
</organism>
<proteinExistence type="predicted"/>
<comment type="caution">
    <text evidence="2">The sequence shown here is derived from an EMBL/GenBank/DDBJ whole genome shotgun (WGS) entry which is preliminary data.</text>
</comment>
<protein>
    <recommendedName>
        <fullName evidence="1">Limiting CO2-inducible protein B/C beta carbonyic anhydrase domain-containing protein</fullName>
    </recommendedName>
</protein>
<dbReference type="Pfam" id="PF18599">
    <property type="entry name" value="LCIB_C_CA"/>
    <property type="match status" value="1"/>
</dbReference>
<gene>
    <name evidence="2" type="ORF">THAOC_10733</name>
</gene>
<feature type="domain" description="Limiting CO2-inducible protein B/C beta carbonyic anhydrase" evidence="1">
    <location>
        <begin position="74"/>
        <end position="282"/>
    </location>
</feature>
<evidence type="ECO:0000259" key="1">
    <source>
        <dbReference type="Pfam" id="PF18599"/>
    </source>
</evidence>
<dbReference type="PANTHER" id="PTHR38016">
    <property type="entry name" value="UNNAMED PRODUCT"/>
    <property type="match status" value="1"/>
</dbReference>
<reference evidence="2 3" key="1">
    <citation type="journal article" date="2012" name="Genome Biol.">
        <title>Genome and low-iron response of an oceanic diatom adapted to chronic iron limitation.</title>
        <authorList>
            <person name="Lommer M."/>
            <person name="Specht M."/>
            <person name="Roy A.S."/>
            <person name="Kraemer L."/>
            <person name="Andreson R."/>
            <person name="Gutowska M.A."/>
            <person name="Wolf J."/>
            <person name="Bergner S.V."/>
            <person name="Schilhabel M.B."/>
            <person name="Klostermeier U.C."/>
            <person name="Beiko R.G."/>
            <person name="Rosenstiel P."/>
            <person name="Hippler M."/>
            <person name="Laroche J."/>
        </authorList>
    </citation>
    <scope>NUCLEOTIDE SEQUENCE [LARGE SCALE GENOMIC DNA]</scope>
    <source>
        <strain evidence="2 3">CCMP1005</strain>
    </source>
</reference>
<dbReference type="OrthoDB" id="38305at2759"/>
<dbReference type="Proteomes" id="UP000266841">
    <property type="component" value="Unassembled WGS sequence"/>
</dbReference>
<dbReference type="OMA" id="PDEINHE"/>
<name>K0SRV0_THAOC</name>
<dbReference type="AlphaFoldDB" id="K0SRV0"/>
<accession>K0SRV0</accession>
<sequence>MVLQHQRKVSVHLEMTTAGAKNDLNDPSAFAAASSAVSSHLASSGYVTAAQVREEIDRANSIVSEIRRHFPGAAGSSEILRRTKAVLDGMGVEDILLTQSVCPDEINHEEIGGGKVFHLGGLAGVPFTGKTGAHVPEGGHCFILQAPHIGMSNEQELGKYSREGQPNSPSTACGAAVGAMCHCAAGNELPYLGGVTDDYQMSYIINEMSKRMHFLSPHDGDTNAQQAELARQTHSIGKDMLDQIVSTNFGDDMSMLFVMSGIQINMPFDFEDYFEPISFEVHRKDGSVTDLFPLTFGS</sequence>
<evidence type="ECO:0000313" key="3">
    <source>
        <dbReference type="Proteomes" id="UP000266841"/>
    </source>
</evidence>